<dbReference type="STRING" id="157687.HMPREF3180_00952"/>
<organism evidence="1 2">
    <name type="scientific">Leptotrichia wadei</name>
    <dbReference type="NCBI Taxonomy" id="157687"/>
    <lineage>
        <taxon>Bacteria</taxon>
        <taxon>Fusobacteriati</taxon>
        <taxon>Fusobacteriota</taxon>
        <taxon>Fusobacteriia</taxon>
        <taxon>Fusobacteriales</taxon>
        <taxon>Leptotrichiaceae</taxon>
        <taxon>Leptotrichia</taxon>
    </lineage>
</organism>
<sequence>MSKKMKFFVYLLEKYAEWKNENAKNILEKWDKLLVTERIFDMYEMYHIEAIENAFEDIELICAEKEALD</sequence>
<evidence type="ECO:0000313" key="1">
    <source>
        <dbReference type="EMBL" id="KXB67226.1"/>
    </source>
</evidence>
<dbReference type="PATRIC" id="fig|157687.3.peg.949"/>
<dbReference type="OrthoDB" id="7068343at2"/>
<evidence type="ECO:0000313" key="2">
    <source>
        <dbReference type="Proteomes" id="UP000070483"/>
    </source>
</evidence>
<name>A0A134AHP6_9FUSO</name>
<dbReference type="InterPro" id="IPR024269">
    <property type="entry name" value="DUF3791"/>
</dbReference>
<keyword evidence="2" id="KW-1185">Reference proteome</keyword>
<dbReference type="Proteomes" id="UP000070483">
    <property type="component" value="Unassembled WGS sequence"/>
</dbReference>
<reference evidence="2" key="1">
    <citation type="submission" date="2016-01" db="EMBL/GenBank/DDBJ databases">
        <authorList>
            <person name="Mitreva M."/>
            <person name="Pepin K.H."/>
            <person name="Mihindukulasuriya K.A."/>
            <person name="Fulton R."/>
            <person name="Fronick C."/>
            <person name="O'Laughlin M."/>
            <person name="Miner T."/>
            <person name="Herter B."/>
            <person name="Rosa B.A."/>
            <person name="Cordes M."/>
            <person name="Tomlinson C."/>
            <person name="Wollam A."/>
            <person name="Palsikar V.B."/>
            <person name="Mardis E.R."/>
            <person name="Wilson R.K."/>
        </authorList>
    </citation>
    <scope>NUCLEOTIDE SEQUENCE [LARGE SCALE GENOMIC DNA]</scope>
    <source>
        <strain evidence="2">KA00185</strain>
    </source>
</reference>
<protein>
    <recommendedName>
        <fullName evidence="3">DUF3791 domain-containing protein</fullName>
    </recommendedName>
</protein>
<gene>
    <name evidence="1" type="ORF">HMPREF3180_00952</name>
</gene>
<comment type="caution">
    <text evidence="1">The sequence shown here is derived from an EMBL/GenBank/DDBJ whole genome shotgun (WGS) entry which is preliminary data.</text>
</comment>
<dbReference type="Pfam" id="PF12668">
    <property type="entry name" value="DUF3791"/>
    <property type="match status" value="1"/>
</dbReference>
<dbReference type="AlphaFoldDB" id="A0A134AHP6"/>
<proteinExistence type="predicted"/>
<accession>A0A134AHP6</accession>
<dbReference type="EMBL" id="LSDD01000068">
    <property type="protein sequence ID" value="KXB67226.1"/>
    <property type="molecule type" value="Genomic_DNA"/>
</dbReference>
<dbReference type="RefSeq" id="WP_021745964.1">
    <property type="nucleotide sequence ID" value="NZ_KQ960055.1"/>
</dbReference>
<evidence type="ECO:0008006" key="3">
    <source>
        <dbReference type="Google" id="ProtNLM"/>
    </source>
</evidence>